<organism evidence="8 9">
    <name type="scientific">Streptococcus gallinaceus</name>
    <dbReference type="NCBI Taxonomy" id="165758"/>
    <lineage>
        <taxon>Bacteria</taxon>
        <taxon>Bacillati</taxon>
        <taxon>Bacillota</taxon>
        <taxon>Bacilli</taxon>
        <taxon>Lactobacillales</taxon>
        <taxon>Streptococcaceae</taxon>
        <taxon>Streptococcus</taxon>
    </lineage>
</organism>
<keyword evidence="3" id="KW-1003">Cell membrane</keyword>
<feature type="transmembrane region" description="Helical" evidence="7">
    <location>
        <begin position="90"/>
        <end position="109"/>
    </location>
</feature>
<keyword evidence="9" id="KW-1185">Reference proteome</keyword>
<evidence type="ECO:0000256" key="2">
    <source>
        <dbReference type="ARBA" id="ARBA00007977"/>
    </source>
</evidence>
<dbReference type="PANTHER" id="PTHR30106">
    <property type="entry name" value="INNER MEMBRANE PROTEIN YEIH-RELATED"/>
    <property type="match status" value="1"/>
</dbReference>
<feature type="transmembrane region" description="Helical" evidence="7">
    <location>
        <begin position="32"/>
        <end position="50"/>
    </location>
</feature>
<reference evidence="8 9" key="1">
    <citation type="submission" date="2024-06" db="EMBL/GenBank/DDBJ databases">
        <title>Genomic Encyclopedia of Type Strains, Phase IV (KMG-IV): sequencing the most valuable type-strain genomes for metagenomic binning, comparative biology and taxonomic classification.</title>
        <authorList>
            <person name="Goeker M."/>
        </authorList>
    </citation>
    <scope>NUCLEOTIDE SEQUENCE [LARGE SCALE GENOMIC DNA]</scope>
    <source>
        <strain evidence="8 9">DSM 15349</strain>
    </source>
</reference>
<dbReference type="InterPro" id="IPR018383">
    <property type="entry name" value="UPF0324_pro"/>
</dbReference>
<feature type="transmembrane region" description="Helical" evidence="7">
    <location>
        <begin position="7"/>
        <end position="26"/>
    </location>
</feature>
<dbReference type="RefSeq" id="WP_354279786.1">
    <property type="nucleotide sequence ID" value="NZ_JBEPMK010000001.1"/>
</dbReference>
<protein>
    <submittedName>
        <fullName evidence="8">Integral membrane protein (TIGR00698 family)</fullName>
    </submittedName>
</protein>
<evidence type="ECO:0000313" key="8">
    <source>
        <dbReference type="EMBL" id="MET3643714.1"/>
    </source>
</evidence>
<feature type="transmembrane region" description="Helical" evidence="7">
    <location>
        <begin position="118"/>
        <end position="137"/>
    </location>
</feature>
<dbReference type="PANTHER" id="PTHR30106:SF2">
    <property type="entry name" value="UPF0324 INNER MEMBRANE PROTEIN YEIH"/>
    <property type="match status" value="1"/>
</dbReference>
<dbReference type="Pfam" id="PF03601">
    <property type="entry name" value="Cons_hypoth698"/>
    <property type="match status" value="1"/>
</dbReference>
<evidence type="ECO:0000313" key="9">
    <source>
        <dbReference type="Proteomes" id="UP001549055"/>
    </source>
</evidence>
<gene>
    <name evidence="8" type="ORF">ABID27_000331</name>
</gene>
<evidence type="ECO:0000256" key="4">
    <source>
        <dbReference type="ARBA" id="ARBA00022692"/>
    </source>
</evidence>
<evidence type="ECO:0000256" key="6">
    <source>
        <dbReference type="ARBA" id="ARBA00023136"/>
    </source>
</evidence>
<feature type="transmembrane region" description="Helical" evidence="7">
    <location>
        <begin position="263"/>
        <end position="284"/>
    </location>
</feature>
<evidence type="ECO:0000256" key="7">
    <source>
        <dbReference type="SAM" id="Phobius"/>
    </source>
</evidence>
<comment type="caution">
    <text evidence="8">The sequence shown here is derived from an EMBL/GenBank/DDBJ whole genome shotgun (WGS) entry which is preliminary data.</text>
</comment>
<evidence type="ECO:0000256" key="3">
    <source>
        <dbReference type="ARBA" id="ARBA00022475"/>
    </source>
</evidence>
<name>A0ABV2JIJ5_9STRE</name>
<comment type="similarity">
    <text evidence="2">Belongs to the UPF0324 family.</text>
</comment>
<dbReference type="Proteomes" id="UP001549055">
    <property type="component" value="Unassembled WGS sequence"/>
</dbReference>
<proteinExistence type="inferred from homology"/>
<evidence type="ECO:0000256" key="5">
    <source>
        <dbReference type="ARBA" id="ARBA00022989"/>
    </source>
</evidence>
<sequence>MKTINKHILPGLILSVVIAVLAKYLANFIPSIGAASLAICIGIILGNTICRKKSLNKGTKFSESQLLEYSVALLGLTVTFQTIARLGLAGLIYVVIIMTSIILFTVFLGKKLGFKDEIVLMIAGGNAVCGSSAIGAIAPAICDEEDSENNKDKGQSIVLINLLGTILMFVIPLLGVKVFGFTDLANSAFTGGILQSVGQVVASASLINETVTQYAMLFKITRILFLVVVVFVFEKWMLKKSDVDTTFATTDSAKKSKLKSIPWYILVFLAFCLINSCVSLPDAIGSTSKLISGWFEITALAAIGLRLDFKKFLHEGPRFLIYMVLIGLFQIGISVLLIFVFNIR</sequence>
<comment type="subcellular location">
    <subcellularLocation>
        <location evidence="1">Cell membrane</location>
        <topology evidence="1">Multi-pass membrane protein</topology>
    </subcellularLocation>
</comment>
<dbReference type="EMBL" id="JBEPMK010000001">
    <property type="protein sequence ID" value="MET3643714.1"/>
    <property type="molecule type" value="Genomic_DNA"/>
</dbReference>
<feature type="transmembrane region" description="Helical" evidence="7">
    <location>
        <begin position="157"/>
        <end position="176"/>
    </location>
</feature>
<evidence type="ECO:0000256" key="1">
    <source>
        <dbReference type="ARBA" id="ARBA00004651"/>
    </source>
</evidence>
<accession>A0ABV2JIJ5</accession>
<keyword evidence="6 7" id="KW-0472">Membrane</keyword>
<keyword evidence="4 7" id="KW-0812">Transmembrane</keyword>
<feature type="transmembrane region" description="Helical" evidence="7">
    <location>
        <begin position="213"/>
        <end position="233"/>
    </location>
</feature>
<keyword evidence="5 7" id="KW-1133">Transmembrane helix</keyword>
<feature type="transmembrane region" description="Helical" evidence="7">
    <location>
        <begin position="319"/>
        <end position="341"/>
    </location>
</feature>